<keyword evidence="2" id="KW-1185">Reference proteome</keyword>
<dbReference type="InterPro" id="IPR041492">
    <property type="entry name" value="HAD_2"/>
</dbReference>
<organism evidence="1 2">
    <name type="scientific">Asaia krungthepensis NRIC 0535</name>
    <dbReference type="NCBI Taxonomy" id="1307925"/>
    <lineage>
        <taxon>Bacteria</taxon>
        <taxon>Pseudomonadati</taxon>
        <taxon>Pseudomonadota</taxon>
        <taxon>Alphaproteobacteria</taxon>
        <taxon>Acetobacterales</taxon>
        <taxon>Acetobacteraceae</taxon>
        <taxon>Asaia</taxon>
    </lineage>
</organism>
<gene>
    <name evidence="1" type="ORF">AA0535_2350</name>
</gene>
<dbReference type="Proteomes" id="UP001062776">
    <property type="component" value="Unassembled WGS sequence"/>
</dbReference>
<reference evidence="1" key="1">
    <citation type="submission" date="2013-04" db="EMBL/GenBank/DDBJ databases">
        <title>The genome sequencing project of 58 acetic acid bacteria.</title>
        <authorList>
            <person name="Okamoto-Kainuma A."/>
            <person name="Ishikawa M."/>
            <person name="Umino S."/>
            <person name="Koizumi Y."/>
            <person name="Shiwa Y."/>
            <person name="Yoshikawa H."/>
            <person name="Matsutani M."/>
            <person name="Matsushita K."/>
        </authorList>
    </citation>
    <scope>NUCLEOTIDE SEQUENCE</scope>
    <source>
        <strain evidence="1">NRIC 0535</strain>
    </source>
</reference>
<dbReference type="Gene3D" id="3.40.50.1000">
    <property type="entry name" value="HAD superfamily/HAD-like"/>
    <property type="match status" value="1"/>
</dbReference>
<comment type="caution">
    <text evidence="1">The sequence shown here is derived from an EMBL/GenBank/DDBJ whole genome shotgun (WGS) entry which is preliminary data.</text>
</comment>
<dbReference type="PANTHER" id="PTHR43434:SF20">
    <property type="entry name" value="5'-NUCLEOTIDASE"/>
    <property type="match status" value="1"/>
</dbReference>
<dbReference type="EMBL" id="BAPV01000043">
    <property type="protein sequence ID" value="GBQ91617.1"/>
    <property type="molecule type" value="Genomic_DNA"/>
</dbReference>
<name>A0ABQ0Q4Y1_9PROT</name>
<dbReference type="InterPro" id="IPR023198">
    <property type="entry name" value="PGP-like_dom2"/>
</dbReference>
<dbReference type="InterPro" id="IPR036412">
    <property type="entry name" value="HAD-like_sf"/>
</dbReference>
<dbReference type="SUPFAM" id="SSF56784">
    <property type="entry name" value="HAD-like"/>
    <property type="match status" value="1"/>
</dbReference>
<dbReference type="Pfam" id="PF13419">
    <property type="entry name" value="HAD_2"/>
    <property type="match status" value="1"/>
</dbReference>
<evidence type="ECO:0000313" key="2">
    <source>
        <dbReference type="Proteomes" id="UP001062776"/>
    </source>
</evidence>
<dbReference type="Gene3D" id="1.10.150.240">
    <property type="entry name" value="Putative phosphatase, domain 2"/>
    <property type="match status" value="1"/>
</dbReference>
<protein>
    <submittedName>
        <fullName evidence="1">Phosphoglycolate phosphatase</fullName>
    </submittedName>
</protein>
<dbReference type="InterPro" id="IPR023214">
    <property type="entry name" value="HAD_sf"/>
</dbReference>
<accession>A0ABQ0Q4Y1</accession>
<dbReference type="InterPro" id="IPR050155">
    <property type="entry name" value="HAD-like_hydrolase_sf"/>
</dbReference>
<sequence length="171" mass="18441">MAEVIGAYGDDRVAQAVSLYRGFYDESGRFQTPVFPHMADLLGNLARSPIRLFTATSKPASLAREILVTHGLEGCFDRIHGAADDDSGGEKPEMLARIMAEEGLQANKTLMIGDRRFDISGAHANKLRGLGVLWGYGGEKELTEEGADILVPTPADLPSAILGQFDALSRH</sequence>
<dbReference type="PANTHER" id="PTHR43434">
    <property type="entry name" value="PHOSPHOGLYCOLATE PHOSPHATASE"/>
    <property type="match status" value="1"/>
</dbReference>
<proteinExistence type="predicted"/>
<evidence type="ECO:0000313" key="1">
    <source>
        <dbReference type="EMBL" id="GBQ91617.1"/>
    </source>
</evidence>